<evidence type="ECO:0000256" key="1">
    <source>
        <dbReference type="ARBA" id="ARBA00022448"/>
    </source>
</evidence>
<sequence>MNTYFNIKKKLEHFSIDIEYEFEKGVLVIQGESGAGKTTILNCISGLQTPDEGRIAFEDTMVFDKEAGINVPTRLRNIGYVFQNYALFPNMTVQQNIVYGIKNRPEYKDKDKKSELVMYSEYIMETFGIAHLKRKYPNHISGGEKQRVALSRAIVTKPRLLLLDEPFSALDQQTKEIVYKEFAAFKENFQIPTVLITHDAMESEMFADRRIVIKDGKIIEKLL</sequence>
<dbReference type="InterPro" id="IPR003439">
    <property type="entry name" value="ABC_transporter-like_ATP-bd"/>
</dbReference>
<dbReference type="Gene3D" id="3.40.50.300">
    <property type="entry name" value="P-loop containing nucleotide triphosphate hydrolases"/>
    <property type="match status" value="1"/>
</dbReference>
<keyword evidence="3 5" id="KW-0067">ATP-binding</keyword>
<dbReference type="PROSITE" id="PS50893">
    <property type="entry name" value="ABC_TRANSPORTER_2"/>
    <property type="match status" value="1"/>
</dbReference>
<dbReference type="InterPro" id="IPR003593">
    <property type="entry name" value="AAA+_ATPase"/>
</dbReference>
<dbReference type="PROSITE" id="PS00211">
    <property type="entry name" value="ABC_TRANSPORTER_1"/>
    <property type="match status" value="1"/>
</dbReference>
<evidence type="ECO:0000259" key="4">
    <source>
        <dbReference type="PROSITE" id="PS50893"/>
    </source>
</evidence>
<reference evidence="5" key="2">
    <citation type="submission" date="2021-04" db="EMBL/GenBank/DDBJ databases">
        <authorList>
            <person name="Liu J."/>
        </authorList>
    </citation>
    <scope>NUCLEOTIDE SEQUENCE</scope>
    <source>
        <strain evidence="5">BAD-6</strain>
    </source>
</reference>
<evidence type="ECO:0000256" key="3">
    <source>
        <dbReference type="ARBA" id="ARBA00022840"/>
    </source>
</evidence>
<evidence type="ECO:0000256" key="2">
    <source>
        <dbReference type="ARBA" id="ARBA00022741"/>
    </source>
</evidence>
<dbReference type="Proteomes" id="UP000675664">
    <property type="component" value="Unassembled WGS sequence"/>
</dbReference>
<proteinExistence type="predicted"/>
<dbReference type="InterPro" id="IPR050093">
    <property type="entry name" value="ABC_SmlMolc_Importer"/>
</dbReference>
<comment type="caution">
    <text evidence="5">The sequence shown here is derived from an EMBL/GenBank/DDBJ whole genome shotgun (WGS) entry which is preliminary data.</text>
</comment>
<gene>
    <name evidence="5" type="ORF">KCX82_08640</name>
</gene>
<dbReference type="EMBL" id="JAGSND010000004">
    <property type="protein sequence ID" value="MBR0597937.1"/>
    <property type="molecule type" value="Genomic_DNA"/>
</dbReference>
<reference evidence="5" key="1">
    <citation type="submission" date="2021-04" db="EMBL/GenBank/DDBJ databases">
        <title>Sinoanaerobacter chloroacetimidivorans sp. nov., an obligate anaerobic bacterium isolated from anaerobic sludge.</title>
        <authorList>
            <person name="Bao Y."/>
        </authorList>
    </citation>
    <scope>NUCLEOTIDE SEQUENCE</scope>
    <source>
        <strain evidence="5">BAD-6</strain>
    </source>
</reference>
<accession>A0A8J8B1P1</accession>
<feature type="domain" description="ABC transporter" evidence="4">
    <location>
        <begin position="2"/>
        <end position="223"/>
    </location>
</feature>
<dbReference type="RefSeq" id="WP_227018060.1">
    <property type="nucleotide sequence ID" value="NZ_JAGSND010000004.1"/>
</dbReference>
<dbReference type="InterPro" id="IPR027417">
    <property type="entry name" value="P-loop_NTPase"/>
</dbReference>
<evidence type="ECO:0000313" key="5">
    <source>
        <dbReference type="EMBL" id="MBR0597937.1"/>
    </source>
</evidence>
<keyword evidence="2" id="KW-0547">Nucleotide-binding</keyword>
<dbReference type="SMART" id="SM00382">
    <property type="entry name" value="AAA"/>
    <property type="match status" value="1"/>
</dbReference>
<organism evidence="5 6">
    <name type="scientific">Sinanaerobacter chloroacetimidivorans</name>
    <dbReference type="NCBI Taxonomy" id="2818044"/>
    <lineage>
        <taxon>Bacteria</taxon>
        <taxon>Bacillati</taxon>
        <taxon>Bacillota</taxon>
        <taxon>Clostridia</taxon>
        <taxon>Peptostreptococcales</taxon>
        <taxon>Anaerovoracaceae</taxon>
        <taxon>Sinanaerobacter</taxon>
    </lineage>
</organism>
<keyword evidence="1" id="KW-0813">Transport</keyword>
<evidence type="ECO:0000313" key="6">
    <source>
        <dbReference type="Proteomes" id="UP000675664"/>
    </source>
</evidence>
<dbReference type="InterPro" id="IPR017871">
    <property type="entry name" value="ABC_transporter-like_CS"/>
</dbReference>
<protein>
    <submittedName>
        <fullName evidence="5">ATP-binding cassette domain-containing protein</fullName>
    </submittedName>
</protein>
<dbReference type="Pfam" id="PF00005">
    <property type="entry name" value="ABC_tran"/>
    <property type="match status" value="1"/>
</dbReference>
<dbReference type="GO" id="GO:0016887">
    <property type="term" value="F:ATP hydrolysis activity"/>
    <property type="evidence" value="ECO:0007669"/>
    <property type="project" value="InterPro"/>
</dbReference>
<dbReference type="PANTHER" id="PTHR42781">
    <property type="entry name" value="SPERMIDINE/PUTRESCINE IMPORT ATP-BINDING PROTEIN POTA"/>
    <property type="match status" value="1"/>
</dbReference>
<name>A0A8J8B1P1_9FIRM</name>
<dbReference type="GO" id="GO:0005524">
    <property type="term" value="F:ATP binding"/>
    <property type="evidence" value="ECO:0007669"/>
    <property type="project" value="UniProtKB-KW"/>
</dbReference>
<dbReference type="SUPFAM" id="SSF52540">
    <property type="entry name" value="P-loop containing nucleoside triphosphate hydrolases"/>
    <property type="match status" value="1"/>
</dbReference>
<dbReference type="PANTHER" id="PTHR42781:SF4">
    <property type="entry name" value="SPERMIDINE_PUTRESCINE IMPORT ATP-BINDING PROTEIN POTA"/>
    <property type="match status" value="1"/>
</dbReference>
<dbReference type="AlphaFoldDB" id="A0A8J8B1P1"/>
<keyword evidence="6" id="KW-1185">Reference proteome</keyword>